<proteinExistence type="predicted"/>
<keyword evidence="3" id="KW-1185">Reference proteome</keyword>
<dbReference type="Pfam" id="PF09992">
    <property type="entry name" value="NAGPA"/>
    <property type="match status" value="1"/>
</dbReference>
<dbReference type="InterPro" id="IPR018711">
    <property type="entry name" value="NAGPA"/>
</dbReference>
<accession>A0A3D9Z1Y2</accession>
<sequence length="258" mass="27817">MLQNAGPGTLLRIALGALGLFISLPSARPAEKPPCEAVTEADRQYTICVFDARKDRLRLFLASADGKPYGGFQAIAEAVKSQGDSLAFAMNAGMFGTDFRPVGLYVERGRQLRAANTRRGSGNFHMMPNGIFYFGNAGAGIMETGRFLKAGLHPEYATQSGPMLVIDGALHPKIEATGTSEKIRNGVGVRDGHIVIFAISDEPVTFYRFATLFRDRLQCPNALFLDGSVSSLYAPDFGRDDTLLPLGPIVGVVDKAER</sequence>
<reference evidence="2 3" key="1">
    <citation type="submission" date="2018-08" db="EMBL/GenBank/DDBJ databases">
        <title>Genomic Encyclopedia of Type Strains, Phase IV (KMG-IV): sequencing the most valuable type-strain genomes for metagenomic binning, comparative biology and taxonomic classification.</title>
        <authorList>
            <person name="Goeker M."/>
        </authorList>
    </citation>
    <scope>NUCLEOTIDE SEQUENCE [LARGE SCALE GENOMIC DNA]</scope>
    <source>
        <strain evidence="2 3">BW863</strain>
    </source>
</reference>
<gene>
    <name evidence="2" type="ORF">DES32_1639</name>
</gene>
<feature type="domain" description="Phosphodiester glycosidase" evidence="1">
    <location>
        <begin position="87"/>
        <end position="232"/>
    </location>
</feature>
<organism evidence="2 3">
    <name type="scientific">Methylovirgula ligni</name>
    <dbReference type="NCBI Taxonomy" id="569860"/>
    <lineage>
        <taxon>Bacteria</taxon>
        <taxon>Pseudomonadati</taxon>
        <taxon>Pseudomonadota</taxon>
        <taxon>Alphaproteobacteria</taxon>
        <taxon>Hyphomicrobiales</taxon>
        <taxon>Beijerinckiaceae</taxon>
        <taxon>Methylovirgula</taxon>
    </lineage>
</organism>
<evidence type="ECO:0000259" key="1">
    <source>
        <dbReference type="Pfam" id="PF09992"/>
    </source>
</evidence>
<protein>
    <submittedName>
        <fullName evidence="2">Uncharacterized protein YigE (DUF2233 family)</fullName>
    </submittedName>
</protein>
<dbReference type="RefSeq" id="WP_115836131.1">
    <property type="nucleotide sequence ID" value="NZ_CP025086.1"/>
</dbReference>
<evidence type="ECO:0000313" key="2">
    <source>
        <dbReference type="EMBL" id="REF88000.1"/>
    </source>
</evidence>
<name>A0A3D9Z1Y2_9HYPH</name>
<comment type="caution">
    <text evidence="2">The sequence shown here is derived from an EMBL/GenBank/DDBJ whole genome shotgun (WGS) entry which is preliminary data.</text>
</comment>
<dbReference type="AlphaFoldDB" id="A0A3D9Z1Y2"/>
<dbReference type="EMBL" id="QUMO01000002">
    <property type="protein sequence ID" value="REF88000.1"/>
    <property type="molecule type" value="Genomic_DNA"/>
</dbReference>
<evidence type="ECO:0000313" key="3">
    <source>
        <dbReference type="Proteomes" id="UP000256900"/>
    </source>
</evidence>
<dbReference type="OrthoDB" id="5515706at2"/>
<dbReference type="Proteomes" id="UP000256900">
    <property type="component" value="Unassembled WGS sequence"/>
</dbReference>